<feature type="domain" description="Biotin carboxylation" evidence="6">
    <location>
        <begin position="1"/>
        <end position="108"/>
    </location>
</feature>
<dbReference type="PANTHER" id="PTHR18866:SF33">
    <property type="entry name" value="METHYLCROTONOYL-COA CARBOXYLASE SUBUNIT ALPHA, MITOCHONDRIAL-RELATED"/>
    <property type="match status" value="1"/>
</dbReference>
<dbReference type="RefSeq" id="WP_386163796.1">
    <property type="nucleotide sequence ID" value="NZ_JBHMBS010000050.1"/>
</dbReference>
<dbReference type="InterPro" id="IPR016185">
    <property type="entry name" value="PreATP-grasp_dom_sf"/>
</dbReference>
<dbReference type="EC" id="6.3.4.14" evidence="1"/>
<dbReference type="Proteomes" id="UP001589610">
    <property type="component" value="Unassembled WGS sequence"/>
</dbReference>
<dbReference type="Gene3D" id="3.30.470.20">
    <property type="entry name" value="ATP-grasp fold, B domain"/>
    <property type="match status" value="1"/>
</dbReference>
<evidence type="ECO:0000259" key="6">
    <source>
        <dbReference type="PROSITE" id="PS50979"/>
    </source>
</evidence>
<dbReference type="PANTHER" id="PTHR18866">
    <property type="entry name" value="CARBOXYLASE:PYRUVATE/ACETYL-COA/PROPIONYL-COA CARBOXYLASE"/>
    <property type="match status" value="1"/>
</dbReference>
<accession>A0ABV5TUR7</accession>
<dbReference type="EMBL" id="JBHMBS010000050">
    <property type="protein sequence ID" value="MFB9682200.1"/>
    <property type="molecule type" value="Genomic_DNA"/>
</dbReference>
<keyword evidence="5" id="KW-0092">Biotin</keyword>
<dbReference type="PROSITE" id="PS50979">
    <property type="entry name" value="BC"/>
    <property type="match status" value="1"/>
</dbReference>
<evidence type="ECO:0000313" key="8">
    <source>
        <dbReference type="Proteomes" id="UP001589610"/>
    </source>
</evidence>
<organism evidence="7 8">
    <name type="scientific">Streptosporangium vulgare</name>
    <dbReference type="NCBI Taxonomy" id="46190"/>
    <lineage>
        <taxon>Bacteria</taxon>
        <taxon>Bacillati</taxon>
        <taxon>Actinomycetota</taxon>
        <taxon>Actinomycetes</taxon>
        <taxon>Streptosporangiales</taxon>
        <taxon>Streptosporangiaceae</taxon>
        <taxon>Streptosporangium</taxon>
    </lineage>
</organism>
<dbReference type="InterPro" id="IPR005481">
    <property type="entry name" value="BC-like_N"/>
</dbReference>
<evidence type="ECO:0000256" key="4">
    <source>
        <dbReference type="ARBA" id="ARBA00022840"/>
    </source>
</evidence>
<name>A0ABV5TUR7_9ACTN</name>
<gene>
    <name evidence="7" type="ORF">ACFFRH_42580</name>
</gene>
<keyword evidence="8" id="KW-1185">Reference proteome</keyword>
<dbReference type="InterPro" id="IPR050856">
    <property type="entry name" value="Biotin_carboxylase_complex"/>
</dbReference>
<dbReference type="Pfam" id="PF00289">
    <property type="entry name" value="Biotin_carb_N"/>
    <property type="match status" value="1"/>
</dbReference>
<evidence type="ECO:0000256" key="3">
    <source>
        <dbReference type="ARBA" id="ARBA00022741"/>
    </source>
</evidence>
<evidence type="ECO:0000256" key="1">
    <source>
        <dbReference type="ARBA" id="ARBA00013263"/>
    </source>
</evidence>
<feature type="non-terminal residue" evidence="7">
    <location>
        <position position="108"/>
    </location>
</feature>
<keyword evidence="4" id="KW-0067">ATP-binding</keyword>
<sequence>MRKVLIANRGEIAVRVARACKDAGLRGVAVYAEQDLDALHVRMADEAYALAGQSPAETYLNIAKLLRIAAQSGADAVHPGYGFLAENAGFAQAVIDAGLTWIGPPPAA</sequence>
<proteinExistence type="predicted"/>
<reference evidence="7 8" key="1">
    <citation type="submission" date="2024-09" db="EMBL/GenBank/DDBJ databases">
        <authorList>
            <person name="Sun Q."/>
            <person name="Mori K."/>
        </authorList>
    </citation>
    <scope>NUCLEOTIDE SEQUENCE [LARGE SCALE GENOMIC DNA]</scope>
    <source>
        <strain evidence="7 8">JCM 3028</strain>
    </source>
</reference>
<comment type="caution">
    <text evidence="7">The sequence shown here is derived from an EMBL/GenBank/DDBJ whole genome shotgun (WGS) entry which is preliminary data.</text>
</comment>
<evidence type="ECO:0000256" key="2">
    <source>
        <dbReference type="ARBA" id="ARBA00022598"/>
    </source>
</evidence>
<keyword evidence="2" id="KW-0436">Ligase</keyword>
<dbReference type="SUPFAM" id="SSF52440">
    <property type="entry name" value="PreATP-grasp domain"/>
    <property type="match status" value="1"/>
</dbReference>
<evidence type="ECO:0000256" key="5">
    <source>
        <dbReference type="ARBA" id="ARBA00023267"/>
    </source>
</evidence>
<protein>
    <recommendedName>
        <fullName evidence="1">biotin carboxylase</fullName>
        <ecNumber evidence="1">6.3.4.14</ecNumber>
    </recommendedName>
</protein>
<dbReference type="InterPro" id="IPR011764">
    <property type="entry name" value="Biotin_carboxylation_dom"/>
</dbReference>
<keyword evidence="3" id="KW-0547">Nucleotide-binding</keyword>
<evidence type="ECO:0000313" key="7">
    <source>
        <dbReference type="EMBL" id="MFB9682200.1"/>
    </source>
</evidence>